<dbReference type="Proteomes" id="UP001530315">
    <property type="component" value="Unassembled WGS sequence"/>
</dbReference>
<dbReference type="InterPro" id="IPR008775">
    <property type="entry name" value="Phytyl_CoA_dOase-like"/>
</dbReference>
<protein>
    <submittedName>
        <fullName evidence="4">Uncharacterized protein</fullName>
    </submittedName>
</protein>
<dbReference type="Gene3D" id="2.60.120.620">
    <property type="entry name" value="q2cbj1_9rhob like domain"/>
    <property type="match status" value="1"/>
</dbReference>
<accession>A0ABD3NKV7</accession>
<dbReference type="AlphaFoldDB" id="A0ABD3NKV7"/>
<feature type="compositionally biased region" description="Low complexity" evidence="2">
    <location>
        <begin position="69"/>
        <end position="79"/>
    </location>
</feature>
<name>A0ABD3NKV7_9STRA</name>
<keyword evidence="3" id="KW-0732">Signal</keyword>
<dbReference type="SUPFAM" id="SSF51197">
    <property type="entry name" value="Clavaminate synthase-like"/>
    <property type="match status" value="1"/>
</dbReference>
<dbReference type="PANTHER" id="PTHR20883">
    <property type="entry name" value="PHYTANOYL-COA DIOXYGENASE DOMAIN CONTAINING 1"/>
    <property type="match status" value="1"/>
</dbReference>
<proteinExistence type="predicted"/>
<evidence type="ECO:0000256" key="3">
    <source>
        <dbReference type="SAM" id="SignalP"/>
    </source>
</evidence>
<evidence type="ECO:0000313" key="4">
    <source>
        <dbReference type="EMBL" id="KAL3775807.1"/>
    </source>
</evidence>
<feature type="compositionally biased region" description="Low complexity" evidence="2">
    <location>
        <begin position="102"/>
        <end position="137"/>
    </location>
</feature>
<gene>
    <name evidence="4" type="ORF">ACHAW5_005069</name>
</gene>
<feature type="chain" id="PRO_5044858382" evidence="3">
    <location>
        <begin position="22"/>
        <end position="483"/>
    </location>
</feature>
<keyword evidence="5" id="KW-1185">Reference proteome</keyword>
<comment type="cofactor">
    <cofactor evidence="1">
        <name>Fe cation</name>
        <dbReference type="ChEBI" id="CHEBI:24875"/>
    </cofactor>
</comment>
<reference evidence="4 5" key="1">
    <citation type="submission" date="2024-10" db="EMBL/GenBank/DDBJ databases">
        <title>Updated reference genomes for cyclostephanoid diatoms.</title>
        <authorList>
            <person name="Roberts W.R."/>
            <person name="Alverson A.J."/>
        </authorList>
    </citation>
    <scope>NUCLEOTIDE SEQUENCE [LARGE SCALE GENOMIC DNA]</scope>
    <source>
        <strain evidence="4 5">AJA276-08</strain>
    </source>
</reference>
<organism evidence="4 5">
    <name type="scientific">Stephanodiscus triporus</name>
    <dbReference type="NCBI Taxonomy" id="2934178"/>
    <lineage>
        <taxon>Eukaryota</taxon>
        <taxon>Sar</taxon>
        <taxon>Stramenopiles</taxon>
        <taxon>Ochrophyta</taxon>
        <taxon>Bacillariophyta</taxon>
        <taxon>Coscinodiscophyceae</taxon>
        <taxon>Thalassiosirophycidae</taxon>
        <taxon>Stephanodiscales</taxon>
        <taxon>Stephanodiscaceae</taxon>
        <taxon>Stephanodiscus</taxon>
    </lineage>
</organism>
<evidence type="ECO:0000256" key="2">
    <source>
        <dbReference type="SAM" id="MobiDB-lite"/>
    </source>
</evidence>
<sequence length="483" mass="53298">MARFSVTALPFLLASASEGAAFAPPSSVVVRRRSTLALRSTREGPVRSSARPDLQLLDWQADMMREWQSRTTSATTAAASDRRGPSSPARAMTREIEAIMTSSSSSSYSSSTASQQQQQQQASPVSSPIAPSSSSSSRPTTGERRRILKEPALWEYNFGLQDPRLVLPHGIIPRVTPPERYSLDEGQIRALEEDGVVHIRGVFDEEWIEYLRAATAYQVSNPHFWAFAGTASKLYDYIQRNIWQTNKAFADFYYHSAIGHVLAQCGRTDEVRISTDLLMVNPNKGFKWHQDNQNGPITPEEGIRFWITMDETPADYGAPVYLKGSHNNDAVDPNAVFVDIDAEGLEPYRDERLAFRTMPGDVLVWHPRTIHKVDGPSDGVWTTYRRVLGGTAARSGSLYHDKRGTGGVLSDLGRHGLEDGDRLSSPFFPLVYPNFDATEAEARDVGSVGRDPRDIVSKLGGLAGKASGQKFASFFQVLGSQAK</sequence>
<comment type="caution">
    <text evidence="4">The sequence shown here is derived from an EMBL/GenBank/DDBJ whole genome shotgun (WGS) entry which is preliminary data.</text>
</comment>
<dbReference type="Pfam" id="PF05721">
    <property type="entry name" value="PhyH"/>
    <property type="match status" value="1"/>
</dbReference>
<dbReference type="EMBL" id="JALLAZ020001390">
    <property type="protein sequence ID" value="KAL3775807.1"/>
    <property type="molecule type" value="Genomic_DNA"/>
</dbReference>
<evidence type="ECO:0000313" key="5">
    <source>
        <dbReference type="Proteomes" id="UP001530315"/>
    </source>
</evidence>
<feature type="signal peptide" evidence="3">
    <location>
        <begin position="1"/>
        <end position="21"/>
    </location>
</feature>
<feature type="region of interest" description="Disordered" evidence="2">
    <location>
        <begin position="67"/>
        <end position="144"/>
    </location>
</feature>
<dbReference type="PANTHER" id="PTHR20883:SF49">
    <property type="entry name" value="PHYTANOYL-COA DIOXYGENASE"/>
    <property type="match status" value="1"/>
</dbReference>
<evidence type="ECO:0000256" key="1">
    <source>
        <dbReference type="ARBA" id="ARBA00001962"/>
    </source>
</evidence>